<dbReference type="AlphaFoldDB" id="A0A9N9LW43"/>
<evidence type="ECO:0000313" key="3">
    <source>
        <dbReference type="Proteomes" id="UP000701801"/>
    </source>
</evidence>
<feature type="signal peptide" evidence="1">
    <location>
        <begin position="1"/>
        <end position="17"/>
    </location>
</feature>
<protein>
    <recommendedName>
        <fullName evidence="4">Hydrophobin</fullName>
    </recommendedName>
</protein>
<feature type="chain" id="PRO_5040183991" description="Hydrophobin" evidence="1">
    <location>
        <begin position="18"/>
        <end position="86"/>
    </location>
</feature>
<reference evidence="2" key="1">
    <citation type="submission" date="2021-07" db="EMBL/GenBank/DDBJ databases">
        <authorList>
            <person name="Durling M."/>
        </authorList>
    </citation>
    <scope>NUCLEOTIDE SEQUENCE</scope>
</reference>
<keyword evidence="1" id="KW-0732">Signal</keyword>
<gene>
    <name evidence="2" type="ORF">HYALB_00011741</name>
</gene>
<dbReference type="OrthoDB" id="4954273at2759"/>
<proteinExistence type="predicted"/>
<organism evidence="2 3">
    <name type="scientific">Hymenoscyphus albidus</name>
    <dbReference type="NCBI Taxonomy" id="595503"/>
    <lineage>
        <taxon>Eukaryota</taxon>
        <taxon>Fungi</taxon>
        <taxon>Dikarya</taxon>
        <taxon>Ascomycota</taxon>
        <taxon>Pezizomycotina</taxon>
        <taxon>Leotiomycetes</taxon>
        <taxon>Helotiales</taxon>
        <taxon>Helotiaceae</taxon>
        <taxon>Hymenoscyphus</taxon>
    </lineage>
</organism>
<accession>A0A9N9LW43</accession>
<keyword evidence="3" id="KW-1185">Reference proteome</keyword>
<dbReference type="EMBL" id="CAJVRM010000267">
    <property type="protein sequence ID" value="CAG8978591.1"/>
    <property type="molecule type" value="Genomic_DNA"/>
</dbReference>
<comment type="caution">
    <text evidence="2">The sequence shown here is derived from an EMBL/GenBank/DDBJ whole genome shotgun (WGS) entry which is preliminary data.</text>
</comment>
<evidence type="ECO:0000256" key="1">
    <source>
        <dbReference type="SAM" id="SignalP"/>
    </source>
</evidence>
<evidence type="ECO:0008006" key="4">
    <source>
        <dbReference type="Google" id="ProtNLM"/>
    </source>
</evidence>
<name>A0A9N9LW43_9HELO</name>
<sequence>MKHTIFLITTLAAWASASKQYCNTGTDGDGSCEKQGWNTFCCMNNPNEPDFQITRTVLDTSNAPNGFDNCGPGNNGKVSCCDPKEK</sequence>
<evidence type="ECO:0000313" key="2">
    <source>
        <dbReference type="EMBL" id="CAG8978591.1"/>
    </source>
</evidence>
<dbReference type="Proteomes" id="UP000701801">
    <property type="component" value="Unassembled WGS sequence"/>
</dbReference>